<evidence type="ECO:0000313" key="2">
    <source>
        <dbReference type="EMBL" id="TYR33093.1"/>
    </source>
</evidence>
<dbReference type="GO" id="GO:0016787">
    <property type="term" value="F:hydrolase activity"/>
    <property type="evidence" value="ECO:0007669"/>
    <property type="project" value="UniProtKB-KW"/>
</dbReference>
<evidence type="ECO:0000313" key="3">
    <source>
        <dbReference type="Proteomes" id="UP000323258"/>
    </source>
</evidence>
<accession>A0A5D4GYL9</accession>
<dbReference type="AlphaFoldDB" id="A0A5D4GYL9"/>
<keyword evidence="2" id="KW-0378">Hydrolase</keyword>
<dbReference type="Gene3D" id="3.40.50.300">
    <property type="entry name" value="P-loop containing nucleotide triphosphate hydrolases"/>
    <property type="match status" value="1"/>
</dbReference>
<dbReference type="OrthoDB" id="3192509at2"/>
<keyword evidence="3" id="KW-1185">Reference proteome</keyword>
<protein>
    <submittedName>
        <fullName evidence="2">Nucleoside triphosphate hydrolase</fullName>
    </submittedName>
</protein>
<dbReference type="PANTHER" id="PTHR10285">
    <property type="entry name" value="URIDINE KINASE"/>
    <property type="match status" value="1"/>
</dbReference>
<dbReference type="EMBL" id="VSZS01000060">
    <property type="protein sequence ID" value="TYR33093.1"/>
    <property type="molecule type" value="Genomic_DNA"/>
</dbReference>
<dbReference type="RefSeq" id="WP_148914293.1">
    <property type="nucleotide sequence ID" value="NZ_VSZS01000060.1"/>
</dbReference>
<feature type="domain" description="Phosphoribulokinase/uridine kinase" evidence="1">
    <location>
        <begin position="22"/>
        <end position="175"/>
    </location>
</feature>
<gene>
    <name evidence="2" type="ORF">FY036_08515</name>
</gene>
<dbReference type="InterPro" id="IPR027417">
    <property type="entry name" value="P-loop_NTPase"/>
</dbReference>
<dbReference type="GO" id="GO:0005524">
    <property type="term" value="F:ATP binding"/>
    <property type="evidence" value="ECO:0007669"/>
    <property type="project" value="InterPro"/>
</dbReference>
<dbReference type="NCBIfam" id="NF006746">
    <property type="entry name" value="PRK09270.1-5"/>
    <property type="match status" value="1"/>
</dbReference>
<name>A0A5D4GYL9_9HYPH</name>
<reference evidence="2 3" key="2">
    <citation type="submission" date="2019-09" db="EMBL/GenBank/DDBJ databases">
        <title>Mesorhizobium sp. MaA-C15 isolated from Microcystis aeruginosa.</title>
        <authorList>
            <person name="Jeong S.E."/>
            <person name="Jin H.M."/>
            <person name="Jeon C.O."/>
        </authorList>
    </citation>
    <scope>NUCLEOTIDE SEQUENCE [LARGE SCALE GENOMIC DNA]</scope>
    <source>
        <strain evidence="2 3">MaA-C15</strain>
    </source>
</reference>
<evidence type="ECO:0000259" key="1">
    <source>
        <dbReference type="Pfam" id="PF00485"/>
    </source>
</evidence>
<dbReference type="SUPFAM" id="SSF52540">
    <property type="entry name" value="P-loop containing nucleoside triphosphate hydrolases"/>
    <property type="match status" value="1"/>
</dbReference>
<dbReference type="Proteomes" id="UP000323258">
    <property type="component" value="Unassembled WGS sequence"/>
</dbReference>
<sequence length="205" mass="22275">MSQIAHLAATLFRKAAGRKRLIVAIAGPPGAGKSTFAEALLPLLPAGSASVVPMDGFHYDNRVLEARGLGARKGSPESFDFDGLRHLIERLARADADVAIPVFDREADLARAGAVVVDAQTKFVLVEGNYLMLDESPWYGLSPLFDVTVWLDVPSGELERRLVQRWVDHGLSPEEARARAFANDLPNAERILAHRRQADVTITGA</sequence>
<proteinExistence type="predicted"/>
<comment type="caution">
    <text evidence="2">The sequence shown here is derived from an EMBL/GenBank/DDBJ whole genome shotgun (WGS) entry which is preliminary data.</text>
</comment>
<dbReference type="InterPro" id="IPR006083">
    <property type="entry name" value="PRK/URK"/>
</dbReference>
<dbReference type="GO" id="GO:0016301">
    <property type="term" value="F:kinase activity"/>
    <property type="evidence" value="ECO:0007669"/>
    <property type="project" value="InterPro"/>
</dbReference>
<organism evidence="2 3">
    <name type="scientific">Neoaquamicrobium microcysteis</name>
    <dbReference type="NCBI Taxonomy" id="2682781"/>
    <lineage>
        <taxon>Bacteria</taxon>
        <taxon>Pseudomonadati</taxon>
        <taxon>Pseudomonadota</taxon>
        <taxon>Alphaproteobacteria</taxon>
        <taxon>Hyphomicrobiales</taxon>
        <taxon>Phyllobacteriaceae</taxon>
        <taxon>Neoaquamicrobium</taxon>
    </lineage>
</organism>
<dbReference type="Pfam" id="PF00485">
    <property type="entry name" value="PRK"/>
    <property type="match status" value="1"/>
</dbReference>
<reference evidence="2 3" key="1">
    <citation type="submission" date="2019-08" db="EMBL/GenBank/DDBJ databases">
        <authorList>
            <person name="Seo Y.L."/>
        </authorList>
    </citation>
    <scope>NUCLEOTIDE SEQUENCE [LARGE SCALE GENOMIC DNA]</scope>
    <source>
        <strain evidence="2 3">MaA-C15</strain>
    </source>
</reference>